<dbReference type="SUPFAM" id="SSF55729">
    <property type="entry name" value="Acyl-CoA N-acyltransferases (Nat)"/>
    <property type="match status" value="1"/>
</dbReference>
<proteinExistence type="inferred from homology"/>
<comment type="similarity">
    <text evidence="9 15">Belongs to the L/F-transferase family.</text>
</comment>
<name>A0A0A0F0B2_9GAMM</name>
<dbReference type="STRING" id="1385517.N800_08345"/>
<dbReference type="HAMAP" id="MF_00688">
    <property type="entry name" value="Leu_Phe_trans"/>
    <property type="match status" value="1"/>
</dbReference>
<evidence type="ECO:0000256" key="9">
    <source>
        <dbReference type="ARBA" id="ARBA00061535"/>
    </source>
</evidence>
<dbReference type="Gene3D" id="3.40.630.70">
    <property type="entry name" value="Leucyl/phenylalanyl-tRNA-protein transferase, C-terminal domain"/>
    <property type="match status" value="1"/>
</dbReference>
<organism evidence="17 18">
    <name type="scientific">Lysobacter daejeonensis GH1-9</name>
    <dbReference type="NCBI Taxonomy" id="1385517"/>
    <lineage>
        <taxon>Bacteria</taxon>
        <taxon>Pseudomonadati</taxon>
        <taxon>Pseudomonadota</taxon>
        <taxon>Gammaproteobacteria</taxon>
        <taxon>Lysobacterales</taxon>
        <taxon>Lysobacteraceae</taxon>
        <taxon>Aerolutibacter</taxon>
    </lineage>
</organism>
<dbReference type="InterPro" id="IPR042221">
    <property type="entry name" value="Leu/Phe-tRNA_Trfase_N"/>
</dbReference>
<dbReference type="PANTHER" id="PTHR30098:SF2">
    <property type="entry name" value="LEUCYL_PHENYLALANYL-TRNA--PROTEIN TRANSFERASE"/>
    <property type="match status" value="1"/>
</dbReference>
<gene>
    <name evidence="15" type="primary">aat</name>
    <name evidence="17" type="ORF">N800_08345</name>
</gene>
<evidence type="ECO:0000256" key="16">
    <source>
        <dbReference type="SAM" id="MobiDB-lite"/>
    </source>
</evidence>
<keyword evidence="4 15" id="KW-0012">Acyltransferase</keyword>
<dbReference type="InterPro" id="IPR016181">
    <property type="entry name" value="Acyl_CoA_acyltransferase"/>
</dbReference>
<comment type="function">
    <text evidence="8 15">Functions in the N-end rule pathway of protein degradation where it conjugates Leu, Phe and, less efficiently, Met from aminoacyl-tRNAs to the N-termini of proteins containing an N-terminal arginine or lysine.</text>
</comment>
<dbReference type="GO" id="GO:0008914">
    <property type="term" value="F:leucyl-tRNA--protein transferase activity"/>
    <property type="evidence" value="ECO:0007669"/>
    <property type="project" value="UniProtKB-UniRule"/>
</dbReference>
<dbReference type="InterPro" id="IPR042203">
    <property type="entry name" value="Leu/Phe-tRNA_Trfase_C"/>
</dbReference>
<evidence type="ECO:0000313" key="17">
    <source>
        <dbReference type="EMBL" id="KGM56214.1"/>
    </source>
</evidence>
<dbReference type="FunFam" id="3.30.70.3550:FF:000001">
    <property type="entry name" value="Leucyl/phenylalanyl-tRNA--protein transferase"/>
    <property type="match status" value="1"/>
</dbReference>
<evidence type="ECO:0000313" key="18">
    <source>
        <dbReference type="Proteomes" id="UP000029998"/>
    </source>
</evidence>
<dbReference type="AlphaFoldDB" id="A0A0A0F0B2"/>
<sequence length="246" mass="27211">MSLRLPELPADPTAPFPPGESALRQPDGLLALGGDLSPTRLLNAYRHGIFPWYSEGQPILWWCPDPRTVFRTDSFKLPSRFRRTLRQLPWVVRADTAFEAVIDACARIPRNGQDGTWITPEMHAAYVALHRLGHAHSIEVWDGDRLVGGLYGVSIGQMFFGESMFSAESGGSKVAIGGLAHRMRQWGWPLIDAQVENPHLMALGARLIRRDRFLSQVATLTALPAPSGPWTDRFGNLGAVELARAP</sequence>
<evidence type="ECO:0000256" key="12">
    <source>
        <dbReference type="ARBA" id="ARBA00077136"/>
    </source>
</evidence>
<evidence type="ECO:0000256" key="10">
    <source>
        <dbReference type="ARBA" id="ARBA00066767"/>
    </source>
</evidence>
<dbReference type="GO" id="GO:0005737">
    <property type="term" value="C:cytoplasm"/>
    <property type="evidence" value="ECO:0007669"/>
    <property type="project" value="UniProtKB-SubCell"/>
</dbReference>
<dbReference type="eggNOG" id="COG2360">
    <property type="taxonomic scope" value="Bacteria"/>
</dbReference>
<evidence type="ECO:0000256" key="3">
    <source>
        <dbReference type="ARBA" id="ARBA00022679"/>
    </source>
</evidence>
<dbReference type="Proteomes" id="UP000029998">
    <property type="component" value="Unassembled WGS sequence"/>
</dbReference>
<dbReference type="Gene3D" id="3.30.70.3550">
    <property type="entry name" value="Leucyl/phenylalanyl-tRNA-protein transferase, N-terminal domain"/>
    <property type="match status" value="1"/>
</dbReference>
<dbReference type="Pfam" id="PF03588">
    <property type="entry name" value="Leu_Phe_trans"/>
    <property type="match status" value="1"/>
</dbReference>
<evidence type="ECO:0000256" key="13">
    <source>
        <dbReference type="ARBA" id="ARBA00077165"/>
    </source>
</evidence>
<dbReference type="EMBL" id="AVPU01000001">
    <property type="protein sequence ID" value="KGM56214.1"/>
    <property type="molecule type" value="Genomic_DNA"/>
</dbReference>
<comment type="catalytic activity">
    <reaction evidence="6 15">
        <text>N-terminal L-arginyl-[protein] + L-leucyl-tRNA(Leu) = N-terminal L-leucyl-L-arginyl-[protein] + tRNA(Leu) + H(+)</text>
        <dbReference type="Rhea" id="RHEA:50416"/>
        <dbReference type="Rhea" id="RHEA-COMP:9613"/>
        <dbReference type="Rhea" id="RHEA-COMP:9622"/>
        <dbReference type="Rhea" id="RHEA-COMP:12672"/>
        <dbReference type="Rhea" id="RHEA-COMP:12673"/>
        <dbReference type="ChEBI" id="CHEBI:15378"/>
        <dbReference type="ChEBI" id="CHEBI:64719"/>
        <dbReference type="ChEBI" id="CHEBI:78442"/>
        <dbReference type="ChEBI" id="CHEBI:78494"/>
        <dbReference type="ChEBI" id="CHEBI:133044"/>
        <dbReference type="EC" id="2.3.2.6"/>
    </reaction>
</comment>
<evidence type="ECO:0000256" key="14">
    <source>
        <dbReference type="ARBA" id="ARBA00083640"/>
    </source>
</evidence>
<dbReference type="EC" id="2.3.2.6" evidence="10 15"/>
<keyword evidence="18" id="KW-1185">Reference proteome</keyword>
<comment type="catalytic activity">
    <reaction evidence="7 15">
        <text>N-terminal L-lysyl-[protein] + L-leucyl-tRNA(Leu) = N-terminal L-leucyl-L-lysyl-[protein] + tRNA(Leu) + H(+)</text>
        <dbReference type="Rhea" id="RHEA:12340"/>
        <dbReference type="Rhea" id="RHEA-COMP:9613"/>
        <dbReference type="Rhea" id="RHEA-COMP:9622"/>
        <dbReference type="Rhea" id="RHEA-COMP:12670"/>
        <dbReference type="Rhea" id="RHEA-COMP:12671"/>
        <dbReference type="ChEBI" id="CHEBI:15378"/>
        <dbReference type="ChEBI" id="CHEBI:65249"/>
        <dbReference type="ChEBI" id="CHEBI:78442"/>
        <dbReference type="ChEBI" id="CHEBI:78494"/>
        <dbReference type="ChEBI" id="CHEBI:133043"/>
        <dbReference type="EC" id="2.3.2.6"/>
    </reaction>
</comment>
<dbReference type="OrthoDB" id="9790282at2"/>
<keyword evidence="2 15" id="KW-0963">Cytoplasm</keyword>
<reference evidence="17 18" key="1">
    <citation type="submission" date="2013-08" db="EMBL/GenBank/DDBJ databases">
        <title>Genome sequencing of Lysobacter.</title>
        <authorList>
            <person name="Zhang S."/>
            <person name="Wang G."/>
        </authorList>
    </citation>
    <scope>NUCLEOTIDE SEQUENCE [LARGE SCALE GENOMIC DNA]</scope>
    <source>
        <strain evidence="17 18">GH1-9</strain>
    </source>
</reference>
<evidence type="ECO:0000256" key="11">
    <source>
        <dbReference type="ARBA" id="ARBA00074372"/>
    </source>
</evidence>
<dbReference type="PANTHER" id="PTHR30098">
    <property type="entry name" value="LEUCYL/PHENYLALANYL-TRNA--PROTEIN TRANSFERASE"/>
    <property type="match status" value="1"/>
</dbReference>
<comment type="catalytic activity">
    <reaction evidence="5 15">
        <text>L-phenylalanyl-tRNA(Phe) + an N-terminal L-alpha-aminoacyl-[protein] = an N-terminal L-phenylalanyl-L-alpha-aminoacyl-[protein] + tRNA(Phe)</text>
        <dbReference type="Rhea" id="RHEA:43632"/>
        <dbReference type="Rhea" id="RHEA-COMP:9668"/>
        <dbReference type="Rhea" id="RHEA-COMP:9699"/>
        <dbReference type="Rhea" id="RHEA-COMP:10636"/>
        <dbReference type="Rhea" id="RHEA-COMP:10637"/>
        <dbReference type="ChEBI" id="CHEBI:78442"/>
        <dbReference type="ChEBI" id="CHEBI:78531"/>
        <dbReference type="ChEBI" id="CHEBI:78597"/>
        <dbReference type="ChEBI" id="CHEBI:83561"/>
        <dbReference type="EC" id="2.3.2.6"/>
    </reaction>
</comment>
<evidence type="ECO:0000256" key="7">
    <source>
        <dbReference type="ARBA" id="ARBA00051538"/>
    </source>
</evidence>
<evidence type="ECO:0000256" key="8">
    <source>
        <dbReference type="ARBA" id="ARBA00054043"/>
    </source>
</evidence>
<comment type="subcellular location">
    <subcellularLocation>
        <location evidence="1 15">Cytoplasm</location>
    </subcellularLocation>
</comment>
<dbReference type="GO" id="GO:0030163">
    <property type="term" value="P:protein catabolic process"/>
    <property type="evidence" value="ECO:0007669"/>
    <property type="project" value="UniProtKB-UniRule"/>
</dbReference>
<dbReference type="RefSeq" id="WP_036133383.1">
    <property type="nucleotide sequence ID" value="NZ_AVPU01000001.1"/>
</dbReference>
<dbReference type="InterPro" id="IPR004616">
    <property type="entry name" value="Leu/Phe-tRNA_Trfase"/>
</dbReference>
<evidence type="ECO:0000256" key="1">
    <source>
        <dbReference type="ARBA" id="ARBA00004496"/>
    </source>
</evidence>
<protein>
    <recommendedName>
        <fullName evidence="11 15">Leucyl/phenylalanyl-tRNA--protein transferase</fullName>
        <ecNumber evidence="10 15">2.3.2.6</ecNumber>
    </recommendedName>
    <alternativeName>
        <fullName evidence="12 15">L/F-transferase</fullName>
    </alternativeName>
    <alternativeName>
        <fullName evidence="13 15">Leucyltransferase</fullName>
    </alternativeName>
    <alternativeName>
        <fullName evidence="14 15">Phenyalanyltransferase</fullName>
    </alternativeName>
</protein>
<evidence type="ECO:0000256" key="4">
    <source>
        <dbReference type="ARBA" id="ARBA00023315"/>
    </source>
</evidence>
<evidence type="ECO:0000256" key="2">
    <source>
        <dbReference type="ARBA" id="ARBA00022490"/>
    </source>
</evidence>
<evidence type="ECO:0000256" key="6">
    <source>
        <dbReference type="ARBA" id="ARBA00050652"/>
    </source>
</evidence>
<comment type="caution">
    <text evidence="17">The sequence shown here is derived from an EMBL/GenBank/DDBJ whole genome shotgun (WGS) entry which is preliminary data.</text>
</comment>
<keyword evidence="3 15" id="KW-0808">Transferase</keyword>
<accession>A0A0A0F0B2</accession>
<evidence type="ECO:0000256" key="15">
    <source>
        <dbReference type="HAMAP-Rule" id="MF_00688"/>
    </source>
</evidence>
<feature type="region of interest" description="Disordered" evidence="16">
    <location>
        <begin position="1"/>
        <end position="20"/>
    </location>
</feature>
<evidence type="ECO:0000256" key="5">
    <source>
        <dbReference type="ARBA" id="ARBA00050607"/>
    </source>
</evidence>
<dbReference type="NCBIfam" id="TIGR00667">
    <property type="entry name" value="aat"/>
    <property type="match status" value="1"/>
</dbReference>